<feature type="compositionally biased region" description="Basic and acidic residues" evidence="1">
    <location>
        <begin position="8"/>
        <end position="20"/>
    </location>
</feature>
<proteinExistence type="predicted"/>
<dbReference type="Proteomes" id="UP001497482">
    <property type="component" value="Chromosome 10"/>
</dbReference>
<protein>
    <submittedName>
        <fullName evidence="2">Uncharacterized protein</fullName>
    </submittedName>
</protein>
<evidence type="ECO:0000313" key="2">
    <source>
        <dbReference type="EMBL" id="CAL1570883.1"/>
    </source>
</evidence>
<gene>
    <name evidence="2" type="ORF">KC01_LOCUS3093</name>
</gene>
<keyword evidence="3" id="KW-1185">Reference proteome</keyword>
<organism evidence="2 3">
    <name type="scientific">Knipowitschia caucasica</name>
    <name type="common">Caucasian dwarf goby</name>
    <name type="synonym">Pomatoschistus caucasicus</name>
    <dbReference type="NCBI Taxonomy" id="637954"/>
    <lineage>
        <taxon>Eukaryota</taxon>
        <taxon>Metazoa</taxon>
        <taxon>Chordata</taxon>
        <taxon>Craniata</taxon>
        <taxon>Vertebrata</taxon>
        <taxon>Euteleostomi</taxon>
        <taxon>Actinopterygii</taxon>
        <taxon>Neopterygii</taxon>
        <taxon>Teleostei</taxon>
        <taxon>Neoteleostei</taxon>
        <taxon>Acanthomorphata</taxon>
        <taxon>Gobiaria</taxon>
        <taxon>Gobiiformes</taxon>
        <taxon>Gobioidei</taxon>
        <taxon>Gobiidae</taxon>
        <taxon>Gobiinae</taxon>
        <taxon>Knipowitschia</taxon>
    </lineage>
</organism>
<evidence type="ECO:0000313" key="3">
    <source>
        <dbReference type="Proteomes" id="UP001497482"/>
    </source>
</evidence>
<dbReference type="AlphaFoldDB" id="A0AAV2J064"/>
<name>A0AAV2J064_KNICA</name>
<dbReference type="EMBL" id="OZ035832">
    <property type="protein sequence ID" value="CAL1570883.1"/>
    <property type="molecule type" value="Genomic_DNA"/>
</dbReference>
<reference evidence="2 3" key="1">
    <citation type="submission" date="2024-04" db="EMBL/GenBank/DDBJ databases">
        <authorList>
            <person name="Waldvogel A.-M."/>
            <person name="Schoenle A."/>
        </authorList>
    </citation>
    <scope>NUCLEOTIDE SEQUENCE [LARGE SCALE GENOMIC DNA]</scope>
</reference>
<accession>A0AAV2J064</accession>
<evidence type="ECO:0000256" key="1">
    <source>
        <dbReference type="SAM" id="MobiDB-lite"/>
    </source>
</evidence>
<sequence>MNALGSEMSREGERAGRNENEIGGSYPWTCFRISVIDDPSLLKSETLWIFRKGAAHGLLENPRNILETLTKMNGR</sequence>
<feature type="region of interest" description="Disordered" evidence="1">
    <location>
        <begin position="1"/>
        <end position="24"/>
    </location>
</feature>